<reference evidence="1 2" key="1">
    <citation type="submission" date="2018-02" db="EMBL/GenBank/DDBJ databases">
        <authorList>
            <person name="Cohen D.B."/>
            <person name="Kent A.D."/>
        </authorList>
    </citation>
    <scope>NUCLEOTIDE SEQUENCE [LARGE SCALE GENOMIC DNA]</scope>
    <source>
        <strain evidence="1">1</strain>
    </source>
</reference>
<dbReference type="EMBL" id="LT985188">
    <property type="protein sequence ID" value="SPD88340.1"/>
    <property type="molecule type" value="Genomic_DNA"/>
</dbReference>
<evidence type="ECO:0000313" key="2">
    <source>
        <dbReference type="Proteomes" id="UP000238164"/>
    </source>
</evidence>
<accession>A0A2N9JJZ2</accession>
<sequence>MTIEVFVGGWEHECCGPQFVVDQVVTWDLRADGDGHLWETHHLPEDVVRTVTGRVMAIREIDGDGDPEEAGMVIARDGEHTYLVTLST</sequence>
<keyword evidence="2" id="KW-1185">Reference proteome</keyword>
<name>A0A2N9JJZ2_9ACTN</name>
<dbReference type="OrthoDB" id="2084645at2"/>
<gene>
    <name evidence="1" type="ORF">MPLG2_3310</name>
</gene>
<dbReference type="Proteomes" id="UP000238164">
    <property type="component" value="Chromosome 1"/>
</dbReference>
<dbReference type="InterPro" id="IPR046485">
    <property type="entry name" value="DUF6578"/>
</dbReference>
<dbReference type="RefSeq" id="WP_105186876.1">
    <property type="nucleotide sequence ID" value="NZ_BAAAGO010000001.1"/>
</dbReference>
<organism evidence="1 2">
    <name type="scientific">Micropruina glycogenica</name>
    <dbReference type="NCBI Taxonomy" id="75385"/>
    <lineage>
        <taxon>Bacteria</taxon>
        <taxon>Bacillati</taxon>
        <taxon>Actinomycetota</taxon>
        <taxon>Actinomycetes</taxon>
        <taxon>Propionibacteriales</taxon>
        <taxon>Nocardioidaceae</taxon>
        <taxon>Micropruina</taxon>
    </lineage>
</organism>
<proteinExistence type="predicted"/>
<protein>
    <submittedName>
        <fullName evidence="1">Uncharacterized protein</fullName>
    </submittedName>
</protein>
<dbReference type="AlphaFoldDB" id="A0A2N9JJZ2"/>
<dbReference type="Pfam" id="PF20218">
    <property type="entry name" value="DUF6578"/>
    <property type="match status" value="1"/>
</dbReference>
<evidence type="ECO:0000313" key="1">
    <source>
        <dbReference type="EMBL" id="SPD88340.1"/>
    </source>
</evidence>
<dbReference type="KEGG" id="mgg:MPLG2_3310"/>